<reference evidence="3" key="1">
    <citation type="journal article" date="2015" name="Nat. Genet.">
        <title>The genome and transcriptome of the zoonotic hookworm Ancylostoma ceylanicum identify infection-specific gene families.</title>
        <authorList>
            <person name="Schwarz E.M."/>
            <person name="Hu Y."/>
            <person name="Antoshechkin I."/>
            <person name="Miller M.M."/>
            <person name="Sternberg P.W."/>
            <person name="Aroian R.V."/>
        </authorList>
    </citation>
    <scope>NUCLEOTIDE SEQUENCE</scope>
    <source>
        <strain evidence="3">HY135</strain>
    </source>
</reference>
<dbReference type="AlphaFoldDB" id="A0A016WUG5"/>
<comment type="caution">
    <text evidence="2">The sequence shown here is derived from an EMBL/GenBank/DDBJ whole genome shotgun (WGS) entry which is preliminary data.</text>
</comment>
<dbReference type="EMBL" id="JARK01000097">
    <property type="protein sequence ID" value="EYC43315.1"/>
    <property type="molecule type" value="Genomic_DNA"/>
</dbReference>
<feature type="transmembrane region" description="Helical" evidence="1">
    <location>
        <begin position="93"/>
        <end position="115"/>
    </location>
</feature>
<dbReference type="Proteomes" id="UP000024635">
    <property type="component" value="Unassembled WGS sequence"/>
</dbReference>
<name>A0A016WUG5_9BILA</name>
<evidence type="ECO:0000313" key="3">
    <source>
        <dbReference type="Proteomes" id="UP000024635"/>
    </source>
</evidence>
<evidence type="ECO:0000256" key="1">
    <source>
        <dbReference type="SAM" id="Phobius"/>
    </source>
</evidence>
<keyword evidence="3" id="KW-1185">Reference proteome</keyword>
<accession>A0A016WUG5</accession>
<sequence length="223" mass="25074">MVIATRLRRVLYMNTPSDTVFKSLPVEEPVFVAELPPRLHIGTRTICSRMSNGNFSVTIKITVPSIDAFGPVIPTAKDEDWGRHQWHSRSNMVAVALVLLLLLLLAAYILGFVVVSKALTVTCTGIPLARGKPAQRVLPKLIKDGIVKALPGGLHENAFFPKLPFESHHFCIMCGTHKEFRLHDYIVEEHKATLKQYAKDNRGLFEKKKYLYELVEQLSRGVT</sequence>
<evidence type="ECO:0000313" key="2">
    <source>
        <dbReference type="EMBL" id="EYC43315.1"/>
    </source>
</evidence>
<organism evidence="2 3">
    <name type="scientific">Ancylostoma ceylanicum</name>
    <dbReference type="NCBI Taxonomy" id="53326"/>
    <lineage>
        <taxon>Eukaryota</taxon>
        <taxon>Metazoa</taxon>
        <taxon>Ecdysozoa</taxon>
        <taxon>Nematoda</taxon>
        <taxon>Chromadorea</taxon>
        <taxon>Rhabditida</taxon>
        <taxon>Rhabditina</taxon>
        <taxon>Rhabditomorpha</taxon>
        <taxon>Strongyloidea</taxon>
        <taxon>Ancylostomatidae</taxon>
        <taxon>Ancylostomatinae</taxon>
        <taxon>Ancylostoma</taxon>
    </lineage>
</organism>
<proteinExistence type="predicted"/>
<keyword evidence="1" id="KW-1133">Transmembrane helix</keyword>
<keyword evidence="1" id="KW-0472">Membrane</keyword>
<gene>
    <name evidence="2" type="primary">Acey_s0497.g2495</name>
    <name evidence="2" type="ORF">Y032_0497g2495</name>
</gene>
<protein>
    <submittedName>
        <fullName evidence="2">Uncharacterized protein</fullName>
    </submittedName>
</protein>
<keyword evidence="1" id="KW-0812">Transmembrane</keyword>